<dbReference type="GO" id="GO:0046394">
    <property type="term" value="P:carboxylic acid biosynthetic process"/>
    <property type="evidence" value="ECO:0007669"/>
    <property type="project" value="UniProtKB-ARBA"/>
</dbReference>
<organism evidence="2 3">
    <name type="scientific">Streptomyces liliifuscus</name>
    <dbReference type="NCBI Taxonomy" id="2797636"/>
    <lineage>
        <taxon>Bacteria</taxon>
        <taxon>Bacillati</taxon>
        <taxon>Actinomycetota</taxon>
        <taxon>Actinomycetes</taxon>
        <taxon>Kitasatosporales</taxon>
        <taxon>Streptomycetaceae</taxon>
        <taxon>Streptomyces</taxon>
    </lineage>
</organism>
<dbReference type="KEGG" id="slf:JEQ17_45640"/>
<reference evidence="2 3" key="1">
    <citation type="submission" date="2020-12" db="EMBL/GenBank/DDBJ databases">
        <title>A novel species.</title>
        <authorList>
            <person name="Li K."/>
        </authorList>
    </citation>
    <scope>NUCLEOTIDE SEQUENCE [LARGE SCALE GENOMIC DNA]</scope>
    <source>
        <strain evidence="2 3">ZYC-3</strain>
    </source>
</reference>
<keyword evidence="3" id="KW-1185">Reference proteome</keyword>
<evidence type="ECO:0000313" key="3">
    <source>
        <dbReference type="Proteomes" id="UP000595636"/>
    </source>
</evidence>
<dbReference type="InterPro" id="IPR050571">
    <property type="entry name" value="Class-IV_PLP-Dep_Aminotrnsfr"/>
</dbReference>
<sequence>MTQPATAEGLLAWMPGRGLIAGLAADTQLLVADSWLVRDGQVRGLDRHRERFLRSCGDCGGPSPDQLDEFWRDMTAALPRTGSWFPRVELVAGSLQLRLLLRYAPPIAPEVRVWAAGQPDPRTVPRRKGPDLDVLARVRQRARGQGAEEAVLIAPSGLVLEGATSSVLWWEDDTLCLPPQQLPILAGVTTGLIQERAVQSGIRMAHRERTLEQLAGREVWLVNALHGIRPVIGWEGRPMEAGQDLFAKEWRVWLDGLMQPLPAA</sequence>
<dbReference type="InterPro" id="IPR001544">
    <property type="entry name" value="Aminotrans_IV"/>
</dbReference>
<dbReference type="InterPro" id="IPR036038">
    <property type="entry name" value="Aminotransferase-like"/>
</dbReference>
<dbReference type="PANTHER" id="PTHR42743:SF11">
    <property type="entry name" value="AMINODEOXYCHORISMATE LYASE"/>
    <property type="match status" value="1"/>
</dbReference>
<gene>
    <name evidence="2" type="ORF">JEQ17_45640</name>
</gene>
<accession>A0A7T7RGQ8</accession>
<dbReference type="Gene3D" id="3.20.10.10">
    <property type="entry name" value="D-amino Acid Aminotransferase, subunit A, domain 2"/>
    <property type="match status" value="1"/>
</dbReference>
<dbReference type="Pfam" id="PF01063">
    <property type="entry name" value="Aminotran_4"/>
    <property type="match status" value="1"/>
</dbReference>
<evidence type="ECO:0000313" key="2">
    <source>
        <dbReference type="EMBL" id="QQM45990.1"/>
    </source>
</evidence>
<evidence type="ECO:0000256" key="1">
    <source>
        <dbReference type="ARBA" id="ARBA00009320"/>
    </source>
</evidence>
<protein>
    <submittedName>
        <fullName evidence="2">Aminotransferase class IV</fullName>
    </submittedName>
</protein>
<name>A0A7T7RGQ8_9ACTN</name>
<keyword evidence="2" id="KW-0808">Transferase</keyword>
<keyword evidence="2" id="KW-0032">Aminotransferase</keyword>
<dbReference type="InterPro" id="IPR043132">
    <property type="entry name" value="BCAT-like_C"/>
</dbReference>
<dbReference type="Proteomes" id="UP000595636">
    <property type="component" value="Chromosome"/>
</dbReference>
<dbReference type="EMBL" id="CP066831">
    <property type="protein sequence ID" value="QQM45990.1"/>
    <property type="molecule type" value="Genomic_DNA"/>
</dbReference>
<dbReference type="RefSeq" id="WP_200400825.1">
    <property type="nucleotide sequence ID" value="NZ_CP066831.1"/>
</dbReference>
<dbReference type="AlphaFoldDB" id="A0A7T7RGQ8"/>
<dbReference type="SUPFAM" id="SSF56752">
    <property type="entry name" value="D-aminoacid aminotransferase-like PLP-dependent enzymes"/>
    <property type="match status" value="1"/>
</dbReference>
<dbReference type="GO" id="GO:0008483">
    <property type="term" value="F:transaminase activity"/>
    <property type="evidence" value="ECO:0007669"/>
    <property type="project" value="UniProtKB-KW"/>
</dbReference>
<comment type="similarity">
    <text evidence="1">Belongs to the class-IV pyridoxal-phosphate-dependent aminotransferase family.</text>
</comment>
<dbReference type="PANTHER" id="PTHR42743">
    <property type="entry name" value="AMINO-ACID AMINOTRANSFERASE"/>
    <property type="match status" value="1"/>
</dbReference>
<proteinExistence type="inferred from homology"/>